<feature type="transmembrane region" description="Helical" evidence="1">
    <location>
        <begin position="108"/>
        <end position="131"/>
    </location>
</feature>
<dbReference type="EMBL" id="JAOEEO010000002">
    <property type="protein sequence ID" value="MDH0564207.1"/>
    <property type="molecule type" value="Genomic_DNA"/>
</dbReference>
<accession>A0AA42IA45</accession>
<comment type="caution">
    <text evidence="2">The sequence shown here is derived from an EMBL/GenBank/DDBJ whole genome shotgun (WGS) entry which is preliminary data.</text>
</comment>
<feature type="transmembrane region" description="Helical" evidence="1">
    <location>
        <begin position="84"/>
        <end position="102"/>
    </location>
</feature>
<feature type="transmembrane region" description="Helical" evidence="1">
    <location>
        <begin position="47"/>
        <end position="72"/>
    </location>
</feature>
<dbReference type="AlphaFoldDB" id="A0AA42IA45"/>
<evidence type="ECO:0000313" key="3">
    <source>
        <dbReference type="Proteomes" id="UP001159329"/>
    </source>
</evidence>
<dbReference type="RefSeq" id="WP_005227942.1">
    <property type="nucleotide sequence ID" value="NZ_JAHPQB010000004.1"/>
</dbReference>
<sequence length="143" mass="16440">MKKNTPRSGILYAIYMLLNPLPFGFFVAGWIFDIFYNQSAEMLWAKAAAWCITFGLLICIIPRFINLFYVWFRPVVEQRKADIVGFWLYGFAIIAATFNAFVHSRDAFAIAPANLILSTLTIVLIALHYLYQSTHIHNRLIGE</sequence>
<reference evidence="2" key="1">
    <citation type="submission" date="2022-09" db="EMBL/GenBank/DDBJ databases">
        <title>Intensive care unit water sources are persistently colonized with multi-drug resistant bacteria and are the site of extensive horizontal gene transfer of antibiotic resistance genes.</title>
        <authorList>
            <person name="Diorio-Toth L."/>
        </authorList>
    </citation>
    <scope>NUCLEOTIDE SEQUENCE</scope>
    <source>
        <strain evidence="2">GD04005</strain>
    </source>
</reference>
<keyword evidence="1" id="KW-0812">Transmembrane</keyword>
<protein>
    <submittedName>
        <fullName evidence="2">Uncharacterized protein</fullName>
    </submittedName>
</protein>
<dbReference type="Proteomes" id="UP001159329">
    <property type="component" value="Unassembled WGS sequence"/>
</dbReference>
<organism evidence="2 3">
    <name type="scientific">Acinetobacter courvalinii</name>
    <dbReference type="NCBI Taxonomy" id="280147"/>
    <lineage>
        <taxon>Bacteria</taxon>
        <taxon>Pseudomonadati</taxon>
        <taxon>Pseudomonadota</taxon>
        <taxon>Gammaproteobacteria</taxon>
        <taxon>Moraxellales</taxon>
        <taxon>Moraxellaceae</taxon>
        <taxon>Acinetobacter</taxon>
    </lineage>
</organism>
<name>A0AA42IA45_9GAMM</name>
<keyword evidence="1" id="KW-0472">Membrane</keyword>
<gene>
    <name evidence="2" type="ORF">N7644_10995</name>
</gene>
<feature type="transmembrane region" description="Helical" evidence="1">
    <location>
        <begin position="12"/>
        <end position="35"/>
    </location>
</feature>
<proteinExistence type="predicted"/>
<evidence type="ECO:0000256" key="1">
    <source>
        <dbReference type="SAM" id="Phobius"/>
    </source>
</evidence>
<keyword evidence="1" id="KW-1133">Transmembrane helix</keyword>
<evidence type="ECO:0000313" key="2">
    <source>
        <dbReference type="EMBL" id="MDH0564207.1"/>
    </source>
</evidence>